<dbReference type="Pfam" id="PF00578">
    <property type="entry name" value="AhpC-TSA"/>
    <property type="match status" value="1"/>
</dbReference>
<organism evidence="2 3">
    <name type="scientific">Litorilituus sediminis</name>
    <dbReference type="NCBI Taxonomy" id="718192"/>
    <lineage>
        <taxon>Bacteria</taxon>
        <taxon>Pseudomonadati</taxon>
        <taxon>Pseudomonadota</taxon>
        <taxon>Gammaproteobacteria</taxon>
        <taxon>Alteromonadales</taxon>
        <taxon>Colwelliaceae</taxon>
        <taxon>Litorilituus</taxon>
    </lineage>
</organism>
<dbReference type="InterPro" id="IPR036249">
    <property type="entry name" value="Thioredoxin-like_sf"/>
</dbReference>
<dbReference type="GO" id="GO:0016491">
    <property type="term" value="F:oxidoreductase activity"/>
    <property type="evidence" value="ECO:0007669"/>
    <property type="project" value="InterPro"/>
</dbReference>
<sequence length="141" mass="15716">MLATDTHIVEQYNADFNAVTTLDNNTVSLFAQGKTTVLYFFAPWCQVCHASIRNLQALHEDNKAIKVVAIALDYIDDDEVAKFTSKHQLTFPVALGNEGIKKAFSITGYPSYYVLNKQNVITAKSMGYSSELGLYLRSLIL</sequence>
<dbReference type="EMBL" id="CP034759">
    <property type="protein sequence ID" value="QBG37681.1"/>
    <property type="molecule type" value="Genomic_DNA"/>
</dbReference>
<reference evidence="2 3" key="1">
    <citation type="submission" date="2018-12" db="EMBL/GenBank/DDBJ databases">
        <title>Complete genome of Litorilituus sediminis.</title>
        <authorList>
            <person name="Liu A."/>
            <person name="Rong J."/>
        </authorList>
    </citation>
    <scope>NUCLEOTIDE SEQUENCE [LARGE SCALE GENOMIC DNA]</scope>
    <source>
        <strain evidence="2 3">JCM 17549</strain>
    </source>
</reference>
<gene>
    <name evidence="2" type="ORF">EMK97_02335</name>
</gene>
<dbReference type="Proteomes" id="UP000290244">
    <property type="component" value="Chromosome"/>
</dbReference>
<accession>A0A4P6P7Q8</accession>
<dbReference type="GO" id="GO:0016209">
    <property type="term" value="F:antioxidant activity"/>
    <property type="evidence" value="ECO:0007669"/>
    <property type="project" value="InterPro"/>
</dbReference>
<dbReference type="InterPro" id="IPR013766">
    <property type="entry name" value="Thioredoxin_domain"/>
</dbReference>
<dbReference type="KEGG" id="lsd:EMK97_02335"/>
<evidence type="ECO:0000259" key="1">
    <source>
        <dbReference type="PROSITE" id="PS51352"/>
    </source>
</evidence>
<dbReference type="PANTHER" id="PTHR42852">
    <property type="entry name" value="THIOL:DISULFIDE INTERCHANGE PROTEIN DSBE"/>
    <property type="match status" value="1"/>
</dbReference>
<keyword evidence="3" id="KW-1185">Reference proteome</keyword>
<evidence type="ECO:0000313" key="2">
    <source>
        <dbReference type="EMBL" id="QBG37681.1"/>
    </source>
</evidence>
<evidence type="ECO:0000313" key="3">
    <source>
        <dbReference type="Proteomes" id="UP000290244"/>
    </source>
</evidence>
<dbReference type="OrthoDB" id="9796554at2"/>
<feature type="domain" description="Thioredoxin" evidence="1">
    <location>
        <begin position="7"/>
        <end position="141"/>
    </location>
</feature>
<dbReference type="SUPFAM" id="SSF52833">
    <property type="entry name" value="Thioredoxin-like"/>
    <property type="match status" value="1"/>
</dbReference>
<dbReference type="AlphaFoldDB" id="A0A4P6P7Q8"/>
<dbReference type="InterPro" id="IPR050553">
    <property type="entry name" value="Thioredoxin_ResA/DsbE_sf"/>
</dbReference>
<dbReference type="CDD" id="cd02966">
    <property type="entry name" value="TlpA_like_family"/>
    <property type="match status" value="1"/>
</dbReference>
<dbReference type="PANTHER" id="PTHR42852:SF17">
    <property type="entry name" value="THIOREDOXIN-LIKE PROTEIN HI_1115"/>
    <property type="match status" value="1"/>
</dbReference>
<proteinExistence type="predicted"/>
<dbReference type="PROSITE" id="PS51352">
    <property type="entry name" value="THIOREDOXIN_2"/>
    <property type="match status" value="1"/>
</dbReference>
<dbReference type="InterPro" id="IPR000866">
    <property type="entry name" value="AhpC/TSA"/>
</dbReference>
<protein>
    <submittedName>
        <fullName evidence="2">TlpA family protein disulfide reductase</fullName>
    </submittedName>
</protein>
<dbReference type="Gene3D" id="3.40.30.10">
    <property type="entry name" value="Glutaredoxin"/>
    <property type="match status" value="1"/>
</dbReference>
<name>A0A4P6P7Q8_9GAMM</name>